<reference evidence="1 2" key="1">
    <citation type="submission" date="2016-08" db="EMBL/GenBank/DDBJ databases">
        <authorList>
            <person name="Loux V."/>
            <person name="Rue O."/>
        </authorList>
    </citation>
    <scope>NUCLEOTIDE SEQUENCE [LARGE SCALE GENOMIC DNA]</scope>
    <source>
        <strain evidence="1 2">AFSSA_08CEB44bac</strain>
    </source>
</reference>
<evidence type="ECO:0000313" key="1">
    <source>
        <dbReference type="EMBL" id="SCL94623.1"/>
    </source>
</evidence>
<dbReference type="InterPro" id="IPR036704">
    <property type="entry name" value="RraA/RraA-like_sf"/>
</dbReference>
<dbReference type="SUPFAM" id="SSF89562">
    <property type="entry name" value="RraA-like"/>
    <property type="match status" value="1"/>
</dbReference>
<comment type="caution">
    <text evidence="1">The sequence shown here is derived from an EMBL/GenBank/DDBJ whole genome shotgun (WGS) entry which is preliminary data.</text>
</comment>
<name>A0AAX2CHT3_9BACI</name>
<dbReference type="AlphaFoldDB" id="A0AAX2CHT3"/>
<protein>
    <submittedName>
        <fullName evidence="1">Uncharacterized protein</fullName>
    </submittedName>
</protein>
<evidence type="ECO:0000313" key="2">
    <source>
        <dbReference type="Proteomes" id="UP000242164"/>
    </source>
</evidence>
<dbReference type="Gene3D" id="3.50.30.40">
    <property type="entry name" value="Ribonuclease E inhibitor RraA/RraA-like"/>
    <property type="match status" value="1"/>
</dbReference>
<sequence>MALGTMPKRSKKEGKGETEVPLHFGVIDWIPNQYVYADEDGVVVSEKQLYEGME</sequence>
<organism evidence="1 2">
    <name type="scientific">Bacillus cytotoxicus</name>
    <dbReference type="NCBI Taxonomy" id="580165"/>
    <lineage>
        <taxon>Bacteria</taxon>
        <taxon>Bacillati</taxon>
        <taxon>Bacillota</taxon>
        <taxon>Bacilli</taxon>
        <taxon>Bacillales</taxon>
        <taxon>Bacillaceae</taxon>
        <taxon>Bacillus</taxon>
        <taxon>Bacillus cereus group</taxon>
    </lineage>
</organism>
<dbReference type="Pfam" id="PF03737">
    <property type="entry name" value="RraA-like"/>
    <property type="match status" value="1"/>
</dbReference>
<accession>A0AAX2CHT3</accession>
<dbReference type="EMBL" id="FMIK01000029">
    <property type="protein sequence ID" value="SCL94623.1"/>
    <property type="molecule type" value="Genomic_DNA"/>
</dbReference>
<proteinExistence type="predicted"/>
<gene>
    <name evidence="1" type="ORF">BCB44BAC_02411</name>
</gene>
<dbReference type="Proteomes" id="UP000242164">
    <property type="component" value="Unassembled WGS sequence"/>
</dbReference>
<dbReference type="InterPro" id="IPR005493">
    <property type="entry name" value="RraA/RraA-like"/>
</dbReference>